<gene>
    <name evidence="2" type="ORF">DV701_14900</name>
</gene>
<proteinExistence type="predicted"/>
<evidence type="ECO:0000313" key="3">
    <source>
        <dbReference type="Proteomes" id="UP000253790"/>
    </source>
</evidence>
<dbReference type="Proteomes" id="UP000253790">
    <property type="component" value="Chromosome"/>
</dbReference>
<organism evidence="2 3">
    <name type="scientific">Ornithinimicrobium avium</name>
    <dbReference type="NCBI Taxonomy" id="2283195"/>
    <lineage>
        <taxon>Bacteria</taxon>
        <taxon>Bacillati</taxon>
        <taxon>Actinomycetota</taxon>
        <taxon>Actinomycetes</taxon>
        <taxon>Micrococcales</taxon>
        <taxon>Ornithinimicrobiaceae</taxon>
        <taxon>Ornithinimicrobium</taxon>
    </lineage>
</organism>
<evidence type="ECO:0000256" key="1">
    <source>
        <dbReference type="SAM" id="Phobius"/>
    </source>
</evidence>
<keyword evidence="1" id="KW-0812">Transmembrane</keyword>
<sequence length="86" mass="9234">MTDPAAPRRPASPDDVEVPDPGVRTTTLVLWGTLAWLAVLVVLLLAPPLRAGDRSWWVWVPVAGAVGGVLGYGYLRRGRGNARFAD</sequence>
<keyword evidence="1" id="KW-1133">Transmembrane helix</keyword>
<dbReference type="InterPro" id="IPR019681">
    <property type="entry name" value="DUF2530"/>
</dbReference>
<accession>A0A345NQC4</accession>
<dbReference type="AlphaFoldDB" id="A0A345NQC4"/>
<reference evidence="2 3" key="1">
    <citation type="submission" date="2018-07" db="EMBL/GenBank/DDBJ databases">
        <title>Complete genome sequencing of Ornithinimicrobium sp. AMA3305.</title>
        <authorList>
            <person name="Bae J.-W."/>
        </authorList>
    </citation>
    <scope>NUCLEOTIDE SEQUENCE [LARGE SCALE GENOMIC DNA]</scope>
    <source>
        <strain evidence="2 3">AMA3305</strain>
    </source>
</reference>
<dbReference type="EMBL" id="CP031229">
    <property type="protein sequence ID" value="AXH97232.1"/>
    <property type="molecule type" value="Genomic_DNA"/>
</dbReference>
<dbReference type="KEGG" id="orn:DV701_14900"/>
<protein>
    <submittedName>
        <fullName evidence="2">DUF2530 domain-containing protein</fullName>
    </submittedName>
</protein>
<keyword evidence="1" id="KW-0472">Membrane</keyword>
<feature type="transmembrane region" description="Helical" evidence="1">
    <location>
        <begin position="56"/>
        <end position="75"/>
    </location>
</feature>
<name>A0A345NQC4_9MICO</name>
<evidence type="ECO:0000313" key="2">
    <source>
        <dbReference type="EMBL" id="AXH97232.1"/>
    </source>
</evidence>
<feature type="transmembrane region" description="Helical" evidence="1">
    <location>
        <begin position="28"/>
        <end position="50"/>
    </location>
</feature>
<keyword evidence="3" id="KW-1185">Reference proteome</keyword>
<dbReference type="Pfam" id="PF10745">
    <property type="entry name" value="DUF2530"/>
    <property type="match status" value="1"/>
</dbReference>
<dbReference type="RefSeq" id="WP_114929381.1">
    <property type="nucleotide sequence ID" value="NZ_CP031229.1"/>
</dbReference>